<feature type="region of interest" description="Disordered" evidence="1">
    <location>
        <begin position="561"/>
        <end position="584"/>
    </location>
</feature>
<organism evidence="2 3">
    <name type="scientific">Agromyces salentinus</name>
    <dbReference type="NCBI Taxonomy" id="269421"/>
    <lineage>
        <taxon>Bacteria</taxon>
        <taxon>Bacillati</taxon>
        <taxon>Actinomycetota</taxon>
        <taxon>Actinomycetes</taxon>
        <taxon>Micrococcales</taxon>
        <taxon>Microbacteriaceae</taxon>
        <taxon>Agromyces</taxon>
    </lineage>
</organism>
<dbReference type="RefSeq" id="WP_157425802.1">
    <property type="nucleotide sequence ID" value="NZ_BAAANK010000001.1"/>
</dbReference>
<protein>
    <recommendedName>
        <fullName evidence="4">DUF2335 domain-containing protein</fullName>
    </recommendedName>
</protein>
<evidence type="ECO:0000313" key="2">
    <source>
        <dbReference type="EMBL" id="GAA1823475.1"/>
    </source>
</evidence>
<sequence>MPGLDLMALQRTAGNAATASLVAASAVGASAQGAMGGVAPLVIARQAVTVPPELTLKPTTPPNPNMSMAPWAVTGGDAAPKPVPVGADGRPLPTRYSSLLRPALSDADADRLRRATGGSSLVGMIEQRDAARRSLADMEARGRTAGGDQGGLFEEYAAAHSYEEDLTRRIGERLAQLGVADEEALLRLVNDEFPRMFLREARLVADGMLTANEQEARAEQQRYSQNVCSPDIEGLLEADRTLAQVDPHPTELSVRVAEEALRRFAPAAGVPTPEEFAAMIPEHEQSVMVDIANLDRNRSLAPKQRAVYDAARFGFGREYPILLNSTYRPGMFSMASYDQLGEVVRGPVADILENITRVRGAIADDELKVWNLLNVLQITLQRLNVDDPVLIAAVQRRITEIESDETFLSWVKVALAIVTSVVAGLVFTPAAGMAVAAAWGVGNLAGSISEYRTETAAENVALEESEADISLKEPTLAWVMIDALALGLELGPLARAVRPSARALAALRSPEALAAFRARAVAEVGEEAAGELSRKAATRFGVATDAAASADSTAANAAGDAASAGERARFHKPSVTGDSAKRAGTGGTGKFGDYWYSTQGTAAEQNLAKFHEQVHSILSPKLMALRNFRANVGLTLYQKSYLMRGIEEALAETVAQLRVNGIKGIPTGIMFPIKNGYLKVSTVAQAAQLGAEIVVGTVLVAGYSYTVYWIATRDTGSDAGSDAGR</sequence>
<reference evidence="2 3" key="1">
    <citation type="journal article" date="2019" name="Int. J. Syst. Evol. Microbiol.">
        <title>The Global Catalogue of Microorganisms (GCM) 10K type strain sequencing project: providing services to taxonomists for standard genome sequencing and annotation.</title>
        <authorList>
            <consortium name="The Broad Institute Genomics Platform"/>
            <consortium name="The Broad Institute Genome Sequencing Center for Infectious Disease"/>
            <person name="Wu L."/>
            <person name="Ma J."/>
        </authorList>
    </citation>
    <scope>NUCLEOTIDE SEQUENCE [LARGE SCALE GENOMIC DNA]</scope>
    <source>
        <strain evidence="2 3">JCM 14323</strain>
    </source>
</reference>
<proteinExistence type="predicted"/>
<gene>
    <name evidence="2" type="ORF">GCM10009750_02470</name>
</gene>
<evidence type="ECO:0008006" key="4">
    <source>
        <dbReference type="Google" id="ProtNLM"/>
    </source>
</evidence>
<accession>A0ABN2MFY4</accession>
<evidence type="ECO:0000256" key="1">
    <source>
        <dbReference type="SAM" id="MobiDB-lite"/>
    </source>
</evidence>
<evidence type="ECO:0000313" key="3">
    <source>
        <dbReference type="Proteomes" id="UP001501746"/>
    </source>
</evidence>
<name>A0ABN2MFY4_9MICO</name>
<comment type="caution">
    <text evidence="2">The sequence shown here is derived from an EMBL/GenBank/DDBJ whole genome shotgun (WGS) entry which is preliminary data.</text>
</comment>
<keyword evidence="3" id="KW-1185">Reference proteome</keyword>
<dbReference type="EMBL" id="BAAANK010000001">
    <property type="protein sequence ID" value="GAA1823475.1"/>
    <property type="molecule type" value="Genomic_DNA"/>
</dbReference>
<dbReference type="Proteomes" id="UP001501746">
    <property type="component" value="Unassembled WGS sequence"/>
</dbReference>